<dbReference type="HOGENOM" id="CLU_3399389_0_0_1"/>
<name>J4GWM4_9APHY</name>
<accession>J4GWM4</accession>
<evidence type="ECO:0000313" key="2">
    <source>
        <dbReference type="Proteomes" id="UP000006352"/>
    </source>
</evidence>
<sequence length="31" mass="3501">MYAIQVLFVDKHQGVFFLIPLASYTDTGLVN</sequence>
<evidence type="ECO:0000313" key="1">
    <source>
        <dbReference type="EMBL" id="CCM06100.1"/>
    </source>
</evidence>
<reference evidence="1 2" key="1">
    <citation type="journal article" date="2012" name="Appl. Environ. Microbiol.">
        <title>Short-read sequencing for genomic analysis of the brown rot fungus Fibroporia radiculosa.</title>
        <authorList>
            <person name="Tang J.D."/>
            <person name="Perkins A.D."/>
            <person name="Sonstegard T.S."/>
            <person name="Schroeder S.G."/>
            <person name="Burgess S.C."/>
            <person name="Diehl S.V."/>
        </authorList>
    </citation>
    <scope>NUCLEOTIDE SEQUENCE [LARGE SCALE GENOMIC DNA]</scope>
    <source>
        <strain evidence="1 2">TFFH 294</strain>
    </source>
</reference>
<keyword evidence="2" id="KW-1185">Reference proteome</keyword>
<organism evidence="1 2">
    <name type="scientific">Fibroporia radiculosa</name>
    <dbReference type="NCBI Taxonomy" id="599839"/>
    <lineage>
        <taxon>Eukaryota</taxon>
        <taxon>Fungi</taxon>
        <taxon>Dikarya</taxon>
        <taxon>Basidiomycota</taxon>
        <taxon>Agaricomycotina</taxon>
        <taxon>Agaricomycetes</taxon>
        <taxon>Polyporales</taxon>
        <taxon>Fibroporiaceae</taxon>
        <taxon>Fibroporia</taxon>
    </lineage>
</organism>
<proteinExistence type="predicted"/>
<protein>
    <submittedName>
        <fullName evidence="1">Uncharacterized protein</fullName>
    </submittedName>
</protein>
<dbReference type="GeneID" id="24101011"/>
<dbReference type="EMBL" id="HE797223">
    <property type="protein sequence ID" value="CCM06100.1"/>
    <property type="molecule type" value="Genomic_DNA"/>
</dbReference>
<gene>
    <name evidence="1" type="ORF">FIBRA_08347</name>
</gene>
<dbReference type="AlphaFoldDB" id="J4GWM4"/>
<dbReference type="Proteomes" id="UP000006352">
    <property type="component" value="Unassembled WGS sequence"/>
</dbReference>
<dbReference type="InParanoid" id="J4GWM4"/>
<dbReference type="RefSeq" id="XP_012185383.1">
    <property type="nucleotide sequence ID" value="XM_012329993.1"/>
</dbReference>